<evidence type="ECO:0000259" key="11">
    <source>
        <dbReference type="Pfam" id="PF18517"/>
    </source>
</evidence>
<dbReference type="PANTHER" id="PTHR15938">
    <property type="entry name" value="TBP-1 INTERACTING PROTEIN"/>
    <property type="match status" value="1"/>
</dbReference>
<organism evidence="12 13">
    <name type="scientific">Camellia sinensis</name>
    <name type="common">Tea plant</name>
    <name type="synonym">Thea sinensis</name>
    <dbReference type="NCBI Taxonomy" id="4442"/>
    <lineage>
        <taxon>Eukaryota</taxon>
        <taxon>Viridiplantae</taxon>
        <taxon>Streptophyta</taxon>
        <taxon>Embryophyta</taxon>
        <taxon>Tracheophyta</taxon>
        <taxon>Spermatophyta</taxon>
        <taxon>Magnoliopsida</taxon>
        <taxon>eudicotyledons</taxon>
        <taxon>Gunneridae</taxon>
        <taxon>Pentapetalae</taxon>
        <taxon>asterids</taxon>
        <taxon>Ericales</taxon>
        <taxon>Theaceae</taxon>
        <taxon>Camellia</taxon>
    </lineage>
</organism>
<comment type="subcellular location">
    <subcellularLocation>
        <location evidence="1">Nucleus</location>
    </subcellularLocation>
</comment>
<dbReference type="EMBL" id="JACBKZ010000002">
    <property type="protein sequence ID" value="KAF5958019.1"/>
    <property type="molecule type" value="Genomic_DNA"/>
</dbReference>
<feature type="compositionally biased region" description="Basic and acidic residues" evidence="9">
    <location>
        <begin position="69"/>
        <end position="89"/>
    </location>
</feature>
<feature type="domain" description="Leucine zipper with capping helix" evidence="11">
    <location>
        <begin position="242"/>
        <end position="299"/>
    </location>
</feature>
<dbReference type="GO" id="GO:0010774">
    <property type="term" value="P:meiotic strand invasion involved in reciprocal meiotic recombination"/>
    <property type="evidence" value="ECO:0007669"/>
    <property type="project" value="TreeGrafter"/>
</dbReference>
<evidence type="ECO:0000256" key="1">
    <source>
        <dbReference type="ARBA" id="ARBA00004123"/>
    </source>
</evidence>
<comment type="caution">
    <text evidence="12">The sequence shown here is derived from an EMBL/GenBank/DDBJ whole genome shotgun (WGS) entry which is preliminary data.</text>
</comment>
<dbReference type="InterPro" id="IPR036388">
    <property type="entry name" value="WH-like_DNA-bd_sf"/>
</dbReference>
<feature type="region of interest" description="Disordered" evidence="9">
    <location>
        <begin position="62"/>
        <end position="98"/>
    </location>
</feature>
<dbReference type="GO" id="GO:0003690">
    <property type="term" value="F:double-stranded DNA binding"/>
    <property type="evidence" value="ECO:0007669"/>
    <property type="project" value="TreeGrafter"/>
</dbReference>
<accession>A0A7J7HZC3</accession>
<gene>
    <name evidence="12" type="ORF">HYC85_005244</name>
</gene>
<protein>
    <recommendedName>
        <fullName evidence="3">Homologous-pairing protein 2 homolog</fullName>
    </recommendedName>
</protein>
<feature type="domain" description="Homologous-pairing protein 2 winged helix" evidence="10">
    <location>
        <begin position="103"/>
        <end position="161"/>
    </location>
</feature>
<evidence type="ECO:0000256" key="7">
    <source>
        <dbReference type="ARBA" id="ARBA00023254"/>
    </source>
</evidence>
<keyword evidence="4 8" id="KW-0175">Coiled coil</keyword>
<dbReference type="Pfam" id="PF07106">
    <property type="entry name" value="WHD_TBPIP"/>
    <property type="match status" value="1"/>
</dbReference>
<feature type="compositionally biased region" description="Basic and acidic residues" evidence="9">
    <location>
        <begin position="23"/>
        <end position="32"/>
    </location>
</feature>
<evidence type="ECO:0000256" key="3">
    <source>
        <dbReference type="ARBA" id="ARBA00016093"/>
    </source>
</evidence>
<keyword evidence="13" id="KW-1185">Reference proteome</keyword>
<dbReference type="Gene3D" id="1.10.10.10">
    <property type="entry name" value="Winged helix-like DNA-binding domain superfamily/Winged helix DNA-binding domain"/>
    <property type="match status" value="1"/>
</dbReference>
<dbReference type="InterPro" id="IPR040661">
    <property type="entry name" value="LZ3wCH"/>
</dbReference>
<dbReference type="Proteomes" id="UP000593564">
    <property type="component" value="Unassembled WGS sequence"/>
</dbReference>
<dbReference type="GO" id="GO:0007129">
    <property type="term" value="P:homologous chromosome pairing at meiosis"/>
    <property type="evidence" value="ECO:0007669"/>
    <property type="project" value="TreeGrafter"/>
</dbReference>
<dbReference type="AlphaFoldDB" id="A0A7J7HZC3"/>
<dbReference type="GO" id="GO:0120231">
    <property type="term" value="C:DNA recombinase auxiliary factor complex"/>
    <property type="evidence" value="ECO:0007669"/>
    <property type="project" value="TreeGrafter"/>
</dbReference>
<dbReference type="GO" id="GO:0000794">
    <property type="term" value="C:condensed nuclear chromosome"/>
    <property type="evidence" value="ECO:0007669"/>
    <property type="project" value="TreeGrafter"/>
</dbReference>
<evidence type="ECO:0000259" key="10">
    <source>
        <dbReference type="Pfam" id="PF07106"/>
    </source>
</evidence>
<evidence type="ECO:0000256" key="8">
    <source>
        <dbReference type="SAM" id="Coils"/>
    </source>
</evidence>
<reference evidence="13" key="1">
    <citation type="journal article" date="2020" name="Nat. Commun.">
        <title>Genome assembly of wild tea tree DASZ reveals pedigree and selection history of tea varieties.</title>
        <authorList>
            <person name="Zhang W."/>
            <person name="Zhang Y."/>
            <person name="Qiu H."/>
            <person name="Guo Y."/>
            <person name="Wan H."/>
            <person name="Zhang X."/>
            <person name="Scossa F."/>
            <person name="Alseekh S."/>
            <person name="Zhang Q."/>
            <person name="Wang P."/>
            <person name="Xu L."/>
            <person name="Schmidt M.H."/>
            <person name="Jia X."/>
            <person name="Li D."/>
            <person name="Zhu A."/>
            <person name="Guo F."/>
            <person name="Chen W."/>
            <person name="Ni D."/>
            <person name="Usadel B."/>
            <person name="Fernie A.R."/>
            <person name="Wen W."/>
        </authorList>
    </citation>
    <scope>NUCLEOTIDE SEQUENCE [LARGE SCALE GENOMIC DNA]</scope>
    <source>
        <strain evidence="13">cv. G240</strain>
    </source>
</reference>
<dbReference type="GO" id="GO:0000709">
    <property type="term" value="P:meiotic joint molecule formation"/>
    <property type="evidence" value="ECO:0007669"/>
    <property type="project" value="TreeGrafter"/>
</dbReference>
<keyword evidence="5" id="KW-0233">DNA recombination</keyword>
<name>A0A7J7HZC3_CAMSI</name>
<evidence type="ECO:0000313" key="12">
    <source>
        <dbReference type="EMBL" id="KAF5958019.1"/>
    </source>
</evidence>
<dbReference type="InterPro" id="IPR010776">
    <property type="entry name" value="Hop2_WH_dom"/>
</dbReference>
<evidence type="ECO:0000256" key="9">
    <source>
        <dbReference type="SAM" id="MobiDB-lite"/>
    </source>
</evidence>
<proteinExistence type="inferred from homology"/>
<dbReference type="PANTHER" id="PTHR15938:SF0">
    <property type="entry name" value="HOMOLOGOUS-PAIRING PROTEIN 2 HOMOLOG"/>
    <property type="match status" value="1"/>
</dbReference>
<reference evidence="12 13" key="2">
    <citation type="submission" date="2020-07" db="EMBL/GenBank/DDBJ databases">
        <title>Genome assembly of wild tea tree DASZ reveals pedigree and selection history of tea varieties.</title>
        <authorList>
            <person name="Zhang W."/>
        </authorList>
    </citation>
    <scope>NUCLEOTIDE SEQUENCE [LARGE SCALE GENOMIC DNA]</scope>
    <source>
        <strain evidence="13">cv. G240</strain>
        <tissue evidence="12">Leaf</tissue>
    </source>
</reference>
<dbReference type="Pfam" id="PF18517">
    <property type="entry name" value="LZ3wCH"/>
    <property type="match status" value="1"/>
</dbReference>
<evidence type="ECO:0000256" key="6">
    <source>
        <dbReference type="ARBA" id="ARBA00023242"/>
    </source>
</evidence>
<evidence type="ECO:0000313" key="13">
    <source>
        <dbReference type="Proteomes" id="UP000593564"/>
    </source>
</evidence>
<comment type="similarity">
    <text evidence="2">Belongs to the HOP2 family.</text>
</comment>
<evidence type="ECO:0000256" key="5">
    <source>
        <dbReference type="ARBA" id="ARBA00023172"/>
    </source>
</evidence>
<keyword evidence="6" id="KW-0539">Nucleus</keyword>
<keyword evidence="7" id="KW-0469">Meiosis</keyword>
<evidence type="ECO:0000256" key="4">
    <source>
        <dbReference type="ARBA" id="ARBA00023054"/>
    </source>
</evidence>
<feature type="region of interest" description="Disordered" evidence="9">
    <location>
        <begin position="1"/>
        <end position="32"/>
    </location>
</feature>
<dbReference type="GO" id="GO:0120230">
    <property type="term" value="F:recombinase activator activity"/>
    <property type="evidence" value="ECO:0007669"/>
    <property type="project" value="TreeGrafter"/>
</dbReference>
<sequence>MEKIGREGRGRRRRSIEMEIGEDQQHDGGDQHRFEIFVRLRQMTEEDDEDESRGRRRWRCELNGDFDSSAEKEDRKGARVREGEEREGGNGDAVGVGDGQSRGIVLNFVNEQNRPLNSQNVADFLQKFNLKKASIQKALDSLADSGRISFKEYGKQKIYLARQDQFVIPNSEELTKMKEENTKLQEQLNEQRRAISEVEGEMKALQSNLTLEQILAKEANLRKEVEEMEDRLTKLRGGVTLVSPEERKAVEGMYMDTISQWRRRKRMFRDVWDAITENSPKDLKEFKEELGIEYDEDVGVSLQSFCDLMQHGKKRARGQ</sequence>
<feature type="coiled-coil region" evidence="8">
    <location>
        <begin position="170"/>
        <end position="238"/>
    </location>
</feature>
<evidence type="ECO:0000256" key="2">
    <source>
        <dbReference type="ARBA" id="ARBA00007922"/>
    </source>
</evidence>